<accession>A0A3E3E260</accession>
<feature type="transmembrane region" description="Helical" evidence="9">
    <location>
        <begin position="124"/>
        <end position="141"/>
    </location>
</feature>
<feature type="transmembrane region" description="Helical" evidence="9">
    <location>
        <begin position="367"/>
        <end position="385"/>
    </location>
</feature>
<dbReference type="PANTHER" id="PTHR37324:SF2">
    <property type="entry name" value="PTS SYSTEM GALACTITOL-SPECIFIC EIIC COMPONENT"/>
    <property type="match status" value="1"/>
</dbReference>
<dbReference type="AlphaFoldDB" id="A0A3E3E260"/>
<keyword evidence="5" id="KW-0598">Phosphotransferase system</keyword>
<evidence type="ECO:0000256" key="2">
    <source>
        <dbReference type="ARBA" id="ARBA00022448"/>
    </source>
</evidence>
<dbReference type="PIRSF" id="PIRSF006304">
    <property type="entry name" value="GatC"/>
    <property type="match status" value="1"/>
</dbReference>
<keyword evidence="4" id="KW-0762">Sugar transport</keyword>
<organism evidence="10 11">
    <name type="scientific">Anaerofustis stercorihominis</name>
    <dbReference type="NCBI Taxonomy" id="214853"/>
    <lineage>
        <taxon>Bacteria</taxon>
        <taxon>Bacillati</taxon>
        <taxon>Bacillota</taxon>
        <taxon>Clostridia</taxon>
        <taxon>Eubacteriales</taxon>
        <taxon>Eubacteriaceae</taxon>
        <taxon>Anaerofustis</taxon>
    </lineage>
</organism>
<feature type="transmembrane region" description="Helical" evidence="9">
    <location>
        <begin position="228"/>
        <end position="247"/>
    </location>
</feature>
<gene>
    <name evidence="10" type="ORF">DW687_02740</name>
</gene>
<dbReference type="PANTHER" id="PTHR37324">
    <property type="entry name" value="PTS SYSTEM GALACTITOL-SPECIFIC EIIC COMPONENT"/>
    <property type="match status" value="1"/>
</dbReference>
<keyword evidence="6 9" id="KW-0812">Transmembrane</keyword>
<sequence length="429" mass="45997">MNFFLESVQLIMNLGGSVMLPIMITILGLIFGIKFFESLRNGLMIGIGFIGINTVVSLLVTSFAPVTEYYSKMSSGFTVIDVGWEGIAALTWSTSFALIIVPLGMLLNYLLVKIRFTKTLNVDIWNYYHPILTGTISYYLLKNLGVASMTASIVGVVVGVAFTVVACKSGDFFAKRWQDYYGLPGTTCTTLDQTLTFWPISFIVCKIIDLIPGLNKIQIDINWVSEKFGSLGEPSVLAFIVGLGLSILTKQDLGSALTMSVGLTAAVVLMPKMVSMLMEGLVPIANAARVSMQKRLGSEYEVYIGMDEALGLGDECGLAVALIMIPITIALGFIIPGVNFFPVAMLGALVCLGPAAAMYANGNIFKTLMGTIAIVAFMLVTKSYMADIATNLALQVGTLENTGQMITGSSLNEIQCVLLGVVGKFLGAF</sequence>
<evidence type="ECO:0000256" key="7">
    <source>
        <dbReference type="ARBA" id="ARBA00022989"/>
    </source>
</evidence>
<keyword evidence="3" id="KW-1003">Cell membrane</keyword>
<protein>
    <recommendedName>
        <fullName evidence="12">PTS galactitol transporter subunit IIC</fullName>
    </recommendedName>
</protein>
<evidence type="ECO:0000256" key="6">
    <source>
        <dbReference type="ARBA" id="ARBA00022692"/>
    </source>
</evidence>
<evidence type="ECO:0000256" key="5">
    <source>
        <dbReference type="ARBA" id="ARBA00022683"/>
    </source>
</evidence>
<proteinExistence type="predicted"/>
<feature type="transmembrane region" description="Helical" evidence="9">
    <location>
        <begin position="147"/>
        <end position="167"/>
    </location>
</feature>
<evidence type="ECO:0008006" key="12">
    <source>
        <dbReference type="Google" id="ProtNLM"/>
    </source>
</evidence>
<comment type="caution">
    <text evidence="10">The sequence shown here is derived from an EMBL/GenBank/DDBJ whole genome shotgun (WGS) entry which is preliminary data.</text>
</comment>
<dbReference type="RefSeq" id="WP_117531438.1">
    <property type="nucleotide sequence ID" value="NZ_QUSM01000002.1"/>
</dbReference>
<dbReference type="InterPro" id="IPR004703">
    <property type="entry name" value="PTS_sugar-sp_permease"/>
</dbReference>
<evidence type="ECO:0000256" key="3">
    <source>
        <dbReference type="ARBA" id="ARBA00022475"/>
    </source>
</evidence>
<name>A0A3E3E260_9FIRM</name>
<comment type="subcellular location">
    <subcellularLocation>
        <location evidence="1">Cell membrane</location>
        <topology evidence="1">Multi-pass membrane protein</topology>
    </subcellularLocation>
</comment>
<keyword evidence="2" id="KW-0813">Transport</keyword>
<feature type="transmembrane region" description="Helical" evidence="9">
    <location>
        <begin position="86"/>
        <end position="112"/>
    </location>
</feature>
<reference evidence="10 11" key="1">
    <citation type="submission" date="2018-08" db="EMBL/GenBank/DDBJ databases">
        <title>A genome reference for cultivated species of the human gut microbiota.</title>
        <authorList>
            <person name="Zou Y."/>
            <person name="Xue W."/>
            <person name="Luo G."/>
        </authorList>
    </citation>
    <scope>NUCLEOTIDE SEQUENCE [LARGE SCALE GENOMIC DNA]</scope>
    <source>
        <strain evidence="10 11">AM25-6</strain>
    </source>
</reference>
<dbReference type="GO" id="GO:0009401">
    <property type="term" value="P:phosphoenolpyruvate-dependent sugar phosphotransferase system"/>
    <property type="evidence" value="ECO:0007669"/>
    <property type="project" value="UniProtKB-KW"/>
</dbReference>
<feature type="transmembrane region" description="Helical" evidence="9">
    <location>
        <begin position="12"/>
        <end position="31"/>
    </location>
</feature>
<dbReference type="InterPro" id="IPR013853">
    <property type="entry name" value="EIIC-GAT"/>
</dbReference>
<keyword evidence="7 9" id="KW-1133">Transmembrane helix</keyword>
<dbReference type="EMBL" id="QUSM01000002">
    <property type="protein sequence ID" value="RGD75259.1"/>
    <property type="molecule type" value="Genomic_DNA"/>
</dbReference>
<feature type="transmembrane region" description="Helical" evidence="9">
    <location>
        <begin position="316"/>
        <end position="335"/>
    </location>
</feature>
<dbReference type="GO" id="GO:0015577">
    <property type="term" value="F:galactitol transmembrane transporter activity"/>
    <property type="evidence" value="ECO:0007669"/>
    <property type="project" value="InterPro"/>
</dbReference>
<keyword evidence="8 9" id="KW-0472">Membrane</keyword>
<evidence type="ECO:0000313" key="11">
    <source>
        <dbReference type="Proteomes" id="UP000261212"/>
    </source>
</evidence>
<evidence type="ECO:0000256" key="1">
    <source>
        <dbReference type="ARBA" id="ARBA00004651"/>
    </source>
</evidence>
<evidence type="ECO:0000256" key="8">
    <source>
        <dbReference type="ARBA" id="ARBA00023136"/>
    </source>
</evidence>
<dbReference type="Proteomes" id="UP000261212">
    <property type="component" value="Unassembled WGS sequence"/>
</dbReference>
<evidence type="ECO:0000256" key="4">
    <source>
        <dbReference type="ARBA" id="ARBA00022597"/>
    </source>
</evidence>
<evidence type="ECO:0000256" key="9">
    <source>
        <dbReference type="SAM" id="Phobius"/>
    </source>
</evidence>
<dbReference type="Pfam" id="PF03611">
    <property type="entry name" value="EIIC-GAT"/>
    <property type="match status" value="1"/>
</dbReference>
<dbReference type="GO" id="GO:0005886">
    <property type="term" value="C:plasma membrane"/>
    <property type="evidence" value="ECO:0007669"/>
    <property type="project" value="UniProtKB-SubCell"/>
</dbReference>
<evidence type="ECO:0000313" key="10">
    <source>
        <dbReference type="EMBL" id="RGD75259.1"/>
    </source>
</evidence>
<feature type="transmembrane region" description="Helical" evidence="9">
    <location>
        <begin position="43"/>
        <end position="66"/>
    </location>
</feature>